<dbReference type="RefSeq" id="WP_214237788.1">
    <property type="nucleotide sequence ID" value="NZ_JABBFR010000017.1"/>
</dbReference>
<sequence length="87" mass="9923">MSGQSKANIFGCSSQHKIRVDQPKTDLTPEQFLELKETQDYIKMHPDSVSMGDNGEIFCNDDLSIRYLHLLGNKKVKKALRKALESR</sequence>
<comment type="caution">
    <text evidence="1">The sequence shown here is derived from an EMBL/GenBank/DDBJ whole genome shotgun (WGS) entry which is preliminary data.</text>
</comment>
<protein>
    <submittedName>
        <fullName evidence="1">Uncharacterized protein</fullName>
    </submittedName>
</protein>
<reference evidence="1 2" key="1">
    <citation type="submission" date="2020-04" db="EMBL/GenBank/DDBJ databases">
        <title>Genome sequencing of Rosenbergiella species.</title>
        <authorList>
            <person name="Alvarez-Perez S."/>
            <person name="Lievens B."/>
        </authorList>
    </citation>
    <scope>NUCLEOTIDE SEQUENCE [LARGE SCALE GENOMIC DNA]</scope>
    <source>
        <strain evidence="1 2">S61</strain>
    </source>
</reference>
<proteinExistence type="predicted"/>
<name>A0ABS5T078_9GAMM</name>
<organism evidence="1 2">
    <name type="scientific">Rosenbergiella gaditana</name>
    <dbReference type="NCBI Taxonomy" id="2726987"/>
    <lineage>
        <taxon>Bacteria</taxon>
        <taxon>Pseudomonadati</taxon>
        <taxon>Pseudomonadota</taxon>
        <taxon>Gammaproteobacteria</taxon>
        <taxon>Enterobacterales</taxon>
        <taxon>Erwiniaceae</taxon>
        <taxon>Rosenbergiella</taxon>
    </lineage>
</organism>
<evidence type="ECO:0000313" key="1">
    <source>
        <dbReference type="EMBL" id="MBT0725133.1"/>
    </source>
</evidence>
<dbReference type="EMBL" id="JABBFR010000017">
    <property type="protein sequence ID" value="MBT0725133.1"/>
    <property type="molecule type" value="Genomic_DNA"/>
</dbReference>
<evidence type="ECO:0000313" key="2">
    <source>
        <dbReference type="Proteomes" id="UP000790096"/>
    </source>
</evidence>
<accession>A0ABS5T078</accession>
<gene>
    <name evidence="1" type="ORF">HH682_12045</name>
</gene>
<dbReference type="Proteomes" id="UP000790096">
    <property type="component" value="Unassembled WGS sequence"/>
</dbReference>
<keyword evidence="2" id="KW-1185">Reference proteome</keyword>